<organism evidence="1 2">
    <name type="scientific">Pseudomonas syringae pv. delphinii</name>
    <dbReference type="NCBI Taxonomy" id="192088"/>
    <lineage>
        <taxon>Bacteria</taxon>
        <taxon>Pseudomonadati</taxon>
        <taxon>Pseudomonadota</taxon>
        <taxon>Gammaproteobacteria</taxon>
        <taxon>Pseudomonadales</taxon>
        <taxon>Pseudomonadaceae</taxon>
        <taxon>Pseudomonas</taxon>
    </lineage>
</organism>
<protein>
    <submittedName>
        <fullName evidence="1">Uncharacterized protein</fullName>
    </submittedName>
</protein>
<evidence type="ECO:0000313" key="1">
    <source>
        <dbReference type="EMBL" id="RMQ26347.1"/>
    </source>
</evidence>
<sequence length="1556" mass="170881">MEIHSMTSTPLELNVHTAVAPPAPSANNQRSYLDIFCQALVGLTPVGEYHDKALANSLNQQLAAPERQIAIARQLAAIPGSHWPDSNLHVDPSTAMALASRADYLRSMAIHVVNPDGARWLNTAIEEATAAPGMRALSLAISLGAEHSRLSFESLIALAAIVLMPVLHASVALDESLPNAKSLDAKVPRLDTWSTVRDVGYLLQRSGMALLCEPESQGSVLRLSPYATWHALCQTAQFKSVFKPLLSYMDWFGGRSGEHTSPLVTQALAGRVIADHVAATVRMDGEPLEKALRRKWVCEHSHVQIHDKVRKLVRAHFPQALPSTLDIMFHLFLREAMPELLVEGVPDHLQYGRSLQSVAFIHGVALVEALSPGLSQITPYDTLIKVSADLAQSSDVDIHALWAKTLIIPALRYATAHGAIQWAANDDVHHASAAQISQALAYLDAQQSLHAQELNSLLGIKPADRKGLAQQMLKAAGVDHWLWEQSIHIDHWPILQAHGFTVVSSYSIDRLIAAGRPQASVVELVMMGEVYIQGQPTVPEAYATAFDVFQRALVSAEARIIRRQLSEMQMIDQKTLLDSTCELSRVRFGAQEGTQGLFIRCQAGDHRSDFEGHSVSERFFELIPAAGVAGEARQAFTYEVEGVTWSGTIPITEALSLKQAHQRRIEKARVTPLWPMDSDAYLLGAVSRSSAAVHQPQQGTLIPSALLVYSADADQQSGLEILASKAAEHLLGDFLERNKAEHLHETQWEQVWAKEREYADVAARLIIPFYGCIKDLASGDRSGGAIAGCVMDAAFVLLPLGQFVSSTARIVLRAGEMSVESVARLTGKAVGKLIAGLAKSCAVFALRDMGRLGLKMGTRSWAALLKDVPSLSSVFSSQAVLDATFGLNKGMYRLAEDVQLPITAEPAGKTVMVDGRADVVVRDVGTLEQPDFRLSDPRSGAAFGKKLTQVSYGERTEFSVFSAQECISPDHYPAIAPLTKIEYGAAFEARIVERCNVRAIEREGGVFDILVDDQIYHLDANAPDAALRKLAVEKLSLRSASLQETERLCRVRRNLIEIPCTNGIKLATPAPEPIIDGSTSPKRTGKYPSNAMDAREFGLGRLSLGADSAAPSINVFVNEGKFCKWADSVEPVASTSAAVKQAIPLSEAERALLALPETPVYLPELQGALAKEGLLGLPENFPMDDALWIYAHIPVITIGPIASDIADARALRGIRLEMDGENWIFLEPDTGLFYKAPISVDEAPDLRFSRVTEAEEINEYIRVSEQYRLVREFPGVEQDQENIARLLFDLVDDSARADWRVFWGESVTGYDDYVQWCTANQKPNDLLRFAANIMSGEEIQKKFVTLARNSIPDFKKITLRSLPDQQHIVEVLNQLLPTQGSPVKWEKLSLESIVTPKAPKRIMKQVRGANLSFLQAYTESGDRIVYYALSGGNKAKDLKLQIDVTESTERVINGVIYRDARARMAGRQPDPGFTSLPVIRDVDHLVVRSFGRYLDSERLIATVLKEDMASTKLTHIKVFTVMDTCRSCGGFVLPRLKLDFPDAQFSVTYLKPYQAV</sequence>
<dbReference type="Pfam" id="PF14424">
    <property type="entry name" value="Toxin-deaminase"/>
    <property type="match status" value="1"/>
</dbReference>
<evidence type="ECO:0000313" key="2">
    <source>
        <dbReference type="Proteomes" id="UP000269044"/>
    </source>
</evidence>
<dbReference type="InterPro" id="IPR032721">
    <property type="entry name" value="Toxin-deaminase"/>
</dbReference>
<gene>
    <name evidence="1" type="ORF">ALQ08_03914</name>
</gene>
<reference evidence="1 2" key="1">
    <citation type="submission" date="2018-08" db="EMBL/GenBank/DDBJ databases">
        <title>Recombination of ecologically and evolutionarily significant loci maintains genetic cohesion in the Pseudomonas syringae species complex.</title>
        <authorList>
            <person name="Dillon M."/>
            <person name="Thakur S."/>
            <person name="Almeida R.N.D."/>
            <person name="Weir B.S."/>
            <person name="Guttman D.S."/>
        </authorList>
    </citation>
    <scope>NUCLEOTIDE SEQUENCE [LARGE SCALE GENOMIC DNA]</scope>
    <source>
        <strain evidence="1 2">ICMP 13052</strain>
    </source>
</reference>
<proteinExistence type="predicted"/>
<dbReference type="EMBL" id="RBRA01000088">
    <property type="protein sequence ID" value="RMQ26347.1"/>
    <property type="molecule type" value="Genomic_DNA"/>
</dbReference>
<name>A0A0P9Q4V1_9PSED</name>
<comment type="caution">
    <text evidence="1">The sequence shown here is derived from an EMBL/GenBank/DDBJ whole genome shotgun (WGS) entry which is preliminary data.</text>
</comment>
<accession>A0A0P9Q4V1</accession>
<dbReference type="Proteomes" id="UP000269044">
    <property type="component" value="Unassembled WGS sequence"/>
</dbReference>